<feature type="compositionally biased region" description="Polar residues" evidence="10">
    <location>
        <begin position="339"/>
        <end position="355"/>
    </location>
</feature>
<dbReference type="PROSITE" id="PS50113">
    <property type="entry name" value="PAC"/>
    <property type="match status" value="2"/>
</dbReference>
<evidence type="ECO:0000313" key="16">
    <source>
        <dbReference type="Proteomes" id="UP000654370"/>
    </source>
</evidence>
<dbReference type="InterPro" id="IPR003661">
    <property type="entry name" value="HisK_dim/P_dom"/>
</dbReference>
<feature type="region of interest" description="Disordered" evidence="10">
    <location>
        <begin position="1"/>
        <end position="35"/>
    </location>
</feature>
<organism evidence="15 16">
    <name type="scientific">Mortierella isabellina</name>
    <name type="common">Filamentous fungus</name>
    <name type="synonym">Umbelopsis isabellina</name>
    <dbReference type="NCBI Taxonomy" id="91625"/>
    <lineage>
        <taxon>Eukaryota</taxon>
        <taxon>Fungi</taxon>
        <taxon>Fungi incertae sedis</taxon>
        <taxon>Mucoromycota</taxon>
        <taxon>Mucoromycotina</taxon>
        <taxon>Umbelopsidomycetes</taxon>
        <taxon>Umbelopsidales</taxon>
        <taxon>Umbelopsidaceae</taxon>
        <taxon>Umbelopsis</taxon>
    </lineage>
</organism>
<feature type="compositionally biased region" description="Polar residues" evidence="10">
    <location>
        <begin position="22"/>
        <end position="35"/>
    </location>
</feature>
<feature type="compositionally biased region" description="Low complexity" evidence="10">
    <location>
        <begin position="547"/>
        <end position="560"/>
    </location>
</feature>
<keyword evidence="5" id="KW-0547">Nucleotide-binding</keyword>
<name>A0A8H7UBQ1_MORIS</name>
<dbReference type="InterPro" id="IPR001789">
    <property type="entry name" value="Sig_transdc_resp-reg_receiver"/>
</dbReference>
<feature type="compositionally biased region" description="Acidic residues" evidence="10">
    <location>
        <begin position="803"/>
        <end position="815"/>
    </location>
</feature>
<dbReference type="InterPro" id="IPR036890">
    <property type="entry name" value="HATPase_C_sf"/>
</dbReference>
<dbReference type="EMBL" id="JAEPQZ010000011">
    <property type="protein sequence ID" value="KAG2175702.1"/>
    <property type="molecule type" value="Genomic_DNA"/>
</dbReference>
<reference evidence="15" key="1">
    <citation type="submission" date="2020-12" db="EMBL/GenBank/DDBJ databases">
        <title>Metabolic potential, ecology and presence of endohyphal bacteria is reflected in genomic diversity of Mucoromycotina.</title>
        <authorList>
            <person name="Muszewska A."/>
            <person name="Okrasinska A."/>
            <person name="Steczkiewicz K."/>
            <person name="Drgas O."/>
            <person name="Orlowska M."/>
            <person name="Perlinska-Lenart U."/>
            <person name="Aleksandrzak-Piekarczyk T."/>
            <person name="Szatraj K."/>
            <person name="Zielenkiewicz U."/>
            <person name="Pilsyk S."/>
            <person name="Malc E."/>
            <person name="Mieczkowski P."/>
            <person name="Kruszewska J.S."/>
            <person name="Biernat P."/>
            <person name="Pawlowska J."/>
        </authorList>
    </citation>
    <scope>NUCLEOTIDE SEQUENCE</scope>
    <source>
        <strain evidence="15">WA0000067209</strain>
    </source>
</reference>
<dbReference type="SUPFAM" id="SSF55874">
    <property type="entry name" value="ATPase domain of HSP90 chaperone/DNA topoisomerase II/histidine kinase"/>
    <property type="match status" value="1"/>
</dbReference>
<dbReference type="Gene3D" id="1.10.287.130">
    <property type="match status" value="1"/>
</dbReference>
<dbReference type="Proteomes" id="UP000654370">
    <property type="component" value="Unassembled WGS sequence"/>
</dbReference>
<dbReference type="InterPro" id="IPR003594">
    <property type="entry name" value="HATPase_dom"/>
</dbReference>
<dbReference type="InterPro" id="IPR001610">
    <property type="entry name" value="PAC"/>
</dbReference>
<dbReference type="SUPFAM" id="SSF55785">
    <property type="entry name" value="PYP-like sensor domain (PAS domain)"/>
    <property type="match status" value="2"/>
</dbReference>
<dbReference type="InterPro" id="IPR000700">
    <property type="entry name" value="PAS-assoc_C"/>
</dbReference>
<evidence type="ECO:0000256" key="3">
    <source>
        <dbReference type="ARBA" id="ARBA00022553"/>
    </source>
</evidence>
<feature type="region of interest" description="Disordered" evidence="10">
    <location>
        <begin position="49"/>
        <end position="76"/>
    </location>
</feature>
<dbReference type="InterPro" id="IPR004358">
    <property type="entry name" value="Sig_transdc_His_kin-like_C"/>
</dbReference>
<dbReference type="CDD" id="cd17546">
    <property type="entry name" value="REC_hyHK_CKI1_RcsC-like"/>
    <property type="match status" value="1"/>
</dbReference>
<dbReference type="FunFam" id="1.10.287.130:FF:000002">
    <property type="entry name" value="Two-component osmosensing histidine kinase"/>
    <property type="match status" value="1"/>
</dbReference>
<dbReference type="Pfam" id="PF08447">
    <property type="entry name" value="PAS_3"/>
    <property type="match status" value="2"/>
</dbReference>
<feature type="region of interest" description="Disordered" evidence="10">
    <location>
        <begin position="710"/>
        <end position="867"/>
    </location>
</feature>
<feature type="compositionally biased region" description="Polar residues" evidence="10">
    <location>
        <begin position="1387"/>
        <end position="1417"/>
    </location>
</feature>
<dbReference type="SMART" id="SM00387">
    <property type="entry name" value="HATPase_c"/>
    <property type="match status" value="1"/>
</dbReference>
<dbReference type="SUPFAM" id="SSF47384">
    <property type="entry name" value="Homodimeric domain of signal transducing histidine kinase"/>
    <property type="match status" value="1"/>
</dbReference>
<evidence type="ECO:0000256" key="4">
    <source>
        <dbReference type="ARBA" id="ARBA00022679"/>
    </source>
</evidence>
<keyword evidence="7" id="KW-0067">ATP-binding</keyword>
<dbReference type="Gene3D" id="3.30.565.10">
    <property type="entry name" value="Histidine kinase-like ATPase, C-terminal domain"/>
    <property type="match status" value="1"/>
</dbReference>
<dbReference type="GO" id="GO:0005524">
    <property type="term" value="F:ATP binding"/>
    <property type="evidence" value="ECO:0007669"/>
    <property type="project" value="UniProtKB-KW"/>
</dbReference>
<feature type="compositionally biased region" description="Low complexity" evidence="10">
    <location>
        <begin position="650"/>
        <end position="663"/>
    </location>
</feature>
<evidence type="ECO:0000259" key="12">
    <source>
        <dbReference type="PROSITE" id="PS50110"/>
    </source>
</evidence>
<dbReference type="Pfam" id="PF02518">
    <property type="entry name" value="HATPase_c"/>
    <property type="match status" value="1"/>
</dbReference>
<feature type="compositionally biased region" description="Low complexity" evidence="10">
    <location>
        <begin position="715"/>
        <end position="773"/>
    </location>
</feature>
<feature type="compositionally biased region" description="Polar residues" evidence="10">
    <location>
        <begin position="1"/>
        <end position="14"/>
    </location>
</feature>
<feature type="region of interest" description="Disordered" evidence="10">
    <location>
        <begin position="146"/>
        <end position="187"/>
    </location>
</feature>
<evidence type="ECO:0000259" key="11">
    <source>
        <dbReference type="PROSITE" id="PS50109"/>
    </source>
</evidence>
<protein>
    <recommendedName>
        <fullName evidence="2">histidine kinase</fullName>
        <ecNumber evidence="2">2.7.13.3</ecNumber>
    </recommendedName>
</protein>
<dbReference type="PRINTS" id="PR00344">
    <property type="entry name" value="BCTRLSENSOR"/>
</dbReference>
<evidence type="ECO:0000256" key="5">
    <source>
        <dbReference type="ARBA" id="ARBA00022741"/>
    </source>
</evidence>
<keyword evidence="3 9" id="KW-0597">Phosphoprotein</keyword>
<feature type="domain" description="PAC" evidence="14">
    <location>
        <begin position="1065"/>
        <end position="1117"/>
    </location>
</feature>
<accession>A0A8H7UBQ1</accession>
<dbReference type="PROSITE" id="PS50109">
    <property type="entry name" value="HIS_KIN"/>
    <property type="match status" value="1"/>
</dbReference>
<dbReference type="InterPro" id="IPR036097">
    <property type="entry name" value="HisK_dim/P_sf"/>
</dbReference>
<evidence type="ECO:0000256" key="8">
    <source>
        <dbReference type="ARBA" id="ARBA00023012"/>
    </source>
</evidence>
<feature type="region of interest" description="Disordered" evidence="10">
    <location>
        <begin position="510"/>
        <end position="568"/>
    </location>
</feature>
<dbReference type="NCBIfam" id="TIGR00229">
    <property type="entry name" value="sensory_box"/>
    <property type="match status" value="1"/>
</dbReference>
<dbReference type="FunFam" id="3.30.565.10:FF:000010">
    <property type="entry name" value="Sensor histidine kinase RcsC"/>
    <property type="match status" value="1"/>
</dbReference>
<dbReference type="PANTHER" id="PTHR45339">
    <property type="entry name" value="HYBRID SIGNAL TRANSDUCTION HISTIDINE KINASE J"/>
    <property type="match status" value="1"/>
</dbReference>
<evidence type="ECO:0000256" key="9">
    <source>
        <dbReference type="PROSITE-ProRule" id="PRU00169"/>
    </source>
</evidence>
<dbReference type="Pfam" id="PF00072">
    <property type="entry name" value="Response_reg"/>
    <property type="match status" value="1"/>
</dbReference>
<evidence type="ECO:0000259" key="14">
    <source>
        <dbReference type="PROSITE" id="PS50113"/>
    </source>
</evidence>
<dbReference type="SUPFAM" id="SSF52172">
    <property type="entry name" value="CheY-like"/>
    <property type="match status" value="1"/>
</dbReference>
<dbReference type="SMART" id="SM00086">
    <property type="entry name" value="PAC"/>
    <property type="match status" value="2"/>
</dbReference>
<feature type="compositionally biased region" description="Polar residues" evidence="10">
    <location>
        <begin position="511"/>
        <end position="538"/>
    </location>
</feature>
<feature type="domain" description="Histidine kinase" evidence="11">
    <location>
        <begin position="1135"/>
        <end position="1358"/>
    </location>
</feature>
<dbReference type="SMART" id="SM00091">
    <property type="entry name" value="PAS"/>
    <property type="match status" value="1"/>
</dbReference>
<keyword evidence="8" id="KW-0902">Two-component regulatory system</keyword>
<feature type="compositionally biased region" description="Basic and acidic residues" evidence="10">
    <location>
        <begin position="858"/>
        <end position="867"/>
    </location>
</feature>
<dbReference type="InterPro" id="IPR013655">
    <property type="entry name" value="PAS_fold_3"/>
</dbReference>
<evidence type="ECO:0000259" key="13">
    <source>
        <dbReference type="PROSITE" id="PS50112"/>
    </source>
</evidence>
<dbReference type="Gene3D" id="3.40.50.2300">
    <property type="match status" value="1"/>
</dbReference>
<dbReference type="InterPro" id="IPR035965">
    <property type="entry name" value="PAS-like_dom_sf"/>
</dbReference>
<dbReference type="GO" id="GO:0000155">
    <property type="term" value="F:phosphorelay sensor kinase activity"/>
    <property type="evidence" value="ECO:0007669"/>
    <property type="project" value="InterPro"/>
</dbReference>
<gene>
    <name evidence="15" type="ORF">INT43_001349</name>
</gene>
<comment type="caution">
    <text evidence="15">The sequence shown here is derived from an EMBL/GenBank/DDBJ whole genome shotgun (WGS) entry which is preliminary data.</text>
</comment>
<dbReference type="Gene3D" id="3.30.450.20">
    <property type="entry name" value="PAS domain"/>
    <property type="match status" value="2"/>
</dbReference>
<dbReference type="InterPro" id="IPR005467">
    <property type="entry name" value="His_kinase_dom"/>
</dbReference>
<feature type="domain" description="Response regulatory" evidence="12">
    <location>
        <begin position="1698"/>
        <end position="1822"/>
    </location>
</feature>
<evidence type="ECO:0000313" key="15">
    <source>
        <dbReference type="EMBL" id="KAG2175702.1"/>
    </source>
</evidence>
<evidence type="ECO:0000256" key="10">
    <source>
        <dbReference type="SAM" id="MobiDB-lite"/>
    </source>
</evidence>
<keyword evidence="6" id="KW-0418">Kinase</keyword>
<dbReference type="PROSITE" id="PS50112">
    <property type="entry name" value="PAS"/>
    <property type="match status" value="1"/>
</dbReference>
<comment type="catalytic activity">
    <reaction evidence="1">
        <text>ATP + protein L-histidine = ADP + protein N-phospho-L-histidine.</text>
        <dbReference type="EC" id="2.7.13.3"/>
    </reaction>
</comment>
<feature type="region of interest" description="Disordered" evidence="10">
    <location>
        <begin position="1387"/>
        <end position="1418"/>
    </location>
</feature>
<feature type="region of interest" description="Disordered" evidence="10">
    <location>
        <begin position="620"/>
        <end position="663"/>
    </location>
</feature>
<dbReference type="OrthoDB" id="303614at2759"/>
<sequence>MQQGPSTVNVSNMSDQHHDPDGTTQHIRKSSSSSDPLLYARSASQYHAKLYNDHQQRSTSSDERQSPPQLPPFQNVMLSFEPPNLYKTALQLSSEIDLQNWWYSVVDVLSNSSFHASRACLSLPQDPSEPYHSAWGVKAVHSRAEFPDSAESDSVDSTNNEHSDDYFTKTERKSVDLTDASQEEEKPNIPTLPLCFESLQPFDRDEEPLIDKNSIDRIIRRGTTVVLSREYRHNQSSDPLQVGESSQQIGSGMFKRTLMERLDSYHHHHQLHHQQNAPPGAQMQQQNIERNRNEINSTSRRHSAMSTLPQTPTFDLACLNLQASDDNCKFGDSEVLPHSDSSGAESTLNTQTGLQPNVDLKRDYVFDEYEQQQPSPWSQSPAPSPAMMDPNVNPFFTTALTIDDDAFNPTSPESYESSNVSYPMPVGNVHSIVHIPIYHQTGRRNSGKSLHAEAPFAILSFLSAVVPYPQVMISCINSLVPFIATSLSNCLAHQTLSRQAFYYRHQDSGHAATSTSTDSPSKKLTQNISPESASSNPLSPEHARQYTATDTDSATPTPTANGAYDKRGPFSAGGMAMLHKNAFEAIDESKAPADDTPPNYDLDYDNNTKSIVQMTPSCEQPSFLPAHINTKDESPTSKSGDHDTNSSAHPYSPTSSRSASPLSSAIRHGWDAISPTTGLPIIASIPPSSIDKWRRLSSSSSAYESDVGVMSTAESKSPGSVQSPGSVKSVKSSSTLSPSSIRSPASIKSPATLSPSSIKSSHSCISPSPGISPTLQVKGQTALPATPDIPTINEDTAMPPPSGEDDTLAGDEADEPPDKPRNKIKRKQYAPHGVPSVPSTVEGGPPPEENTIQLSEKSSSKEHKRDTMIMPRSRLLRLIIDGIPIHVFRVMQYSGLGMKDHVGSRWLSHMHPDDRAACKRQWKAAFEDGVGFAGQYRLRRFDGDYRHFLWRTVPLRDTKGQIINWFGTCTDIHDEQIAKEYTIRQMETEHNERKYRLLAETIPQLVFTFSPEFGITYANQKWESYSGQPLEDTKGLAFMEQVHAEDRYKLRLPDLPDEGDVGVSWQEEVRLRSKDDEYRWFLIKCISVQQNEIPDARWFGTGTDINDQKLFEQKLKEAHDAAQKSTESKTRFLSNMSHEIRTPLIGITGMINFMLDSDLTAEQLDYAHTIQQSAESLLVVINDILDLSKVEAGMMKLEMEPFSLLGMVEDANELLSTLAIQKGLEMSFWVDQEVPDVVVGDRIRLRQVLLNLIGNAIKFTSAGEVFTKCSIHQPVNDSNEIMLMFEVVDTGSGFDSEGEAVMFKPFSQIDTSSTRKHGGSGLGLVISRQLIELHGGTVKCSSQKGEGSTFYFTVKFTIPSNTTEPKPQTPQEETIKSPFFRSSAYSVNAQSGGSHQPFHQPSSSFENPSSFGTSSPLEHSIKHSQLDGLTSASRLQEALLYKNAPPGGLLPVGVQMNPEVTSDFAGAIKKRDLALKISKELQLPKAFRTSAEDIPQAIEESEGEPTIVVHPAAPICPRALVISEWLYSKNVVVEHVKTLLQDKYNDATQLDVCNSHVEALQMLTDPDTKPYTWIIINLSMQHHILPLVRHIACSPVHQDAISIVLTTHLQRTTIFDGAANENGLFKKCEFIFKPLKRSKIDMLFPSPNEPVRQPSLSGTLLSQMTPRRHVPSVQQQTVAGQQEVFRRMLADVGNRGYHVLLVEDNLVNQKVMIRYLQRVGLEVDIAADGCQCVDTVMSHPHGYYALILCDLFMPVKDGYEATHEIRQWEASLNPRQPPIPIVALSANVMSDVATKCKEVGFSHYISKPVNFTTLSQVVRGYIKEYESNQAHKNKQAA</sequence>
<keyword evidence="4" id="KW-0808">Transferase</keyword>
<feature type="domain" description="PAS" evidence="13">
    <location>
        <begin position="991"/>
        <end position="1051"/>
    </location>
</feature>
<evidence type="ECO:0000256" key="1">
    <source>
        <dbReference type="ARBA" id="ARBA00000085"/>
    </source>
</evidence>
<evidence type="ECO:0000256" key="7">
    <source>
        <dbReference type="ARBA" id="ARBA00022840"/>
    </source>
</evidence>
<feature type="compositionally biased region" description="Basic and acidic residues" evidence="10">
    <location>
        <begin position="629"/>
        <end position="644"/>
    </location>
</feature>
<dbReference type="EC" id="2.7.13.3" evidence="2"/>
<feature type="domain" description="PAC" evidence="14">
    <location>
        <begin position="932"/>
        <end position="984"/>
    </location>
</feature>
<evidence type="ECO:0000256" key="2">
    <source>
        <dbReference type="ARBA" id="ARBA00012438"/>
    </source>
</evidence>
<feature type="modified residue" description="4-aspartylphosphate" evidence="9">
    <location>
        <position position="1750"/>
    </location>
</feature>
<dbReference type="SMART" id="SM00448">
    <property type="entry name" value="REC"/>
    <property type="match status" value="1"/>
</dbReference>
<proteinExistence type="predicted"/>
<dbReference type="InterPro" id="IPR011006">
    <property type="entry name" value="CheY-like_superfamily"/>
</dbReference>
<dbReference type="CDD" id="cd16922">
    <property type="entry name" value="HATPase_EvgS-ArcB-TorS-like"/>
    <property type="match status" value="1"/>
</dbReference>
<feature type="compositionally biased region" description="Basic and acidic residues" evidence="10">
    <location>
        <begin position="159"/>
        <end position="176"/>
    </location>
</feature>
<evidence type="ECO:0000256" key="6">
    <source>
        <dbReference type="ARBA" id="ARBA00022777"/>
    </source>
</evidence>
<dbReference type="CDD" id="cd00130">
    <property type="entry name" value="PAS"/>
    <property type="match status" value="2"/>
</dbReference>
<keyword evidence="16" id="KW-1185">Reference proteome</keyword>
<feature type="region of interest" description="Disordered" evidence="10">
    <location>
        <begin position="332"/>
        <end position="356"/>
    </location>
</feature>
<dbReference type="InterPro" id="IPR000014">
    <property type="entry name" value="PAS"/>
</dbReference>
<feature type="region of interest" description="Disordered" evidence="10">
    <location>
        <begin position="267"/>
        <end position="286"/>
    </location>
</feature>
<dbReference type="SMART" id="SM00388">
    <property type="entry name" value="HisKA"/>
    <property type="match status" value="1"/>
</dbReference>
<dbReference type="PANTHER" id="PTHR45339:SF1">
    <property type="entry name" value="HYBRID SIGNAL TRANSDUCTION HISTIDINE KINASE J"/>
    <property type="match status" value="1"/>
</dbReference>
<dbReference type="CDD" id="cd00082">
    <property type="entry name" value="HisKA"/>
    <property type="match status" value="1"/>
</dbReference>
<feature type="compositionally biased region" description="Basic and acidic residues" evidence="10">
    <location>
        <begin position="50"/>
        <end position="65"/>
    </location>
</feature>
<dbReference type="Pfam" id="PF00512">
    <property type="entry name" value="HisKA"/>
    <property type="match status" value="1"/>
</dbReference>
<dbReference type="PROSITE" id="PS50110">
    <property type="entry name" value="RESPONSE_REGULATORY"/>
    <property type="match status" value="1"/>
</dbReference>